<evidence type="ECO:0000313" key="2">
    <source>
        <dbReference type="Proteomes" id="UP001159363"/>
    </source>
</evidence>
<protein>
    <recommendedName>
        <fullName evidence="3">BACK domain-containing protein</fullName>
    </recommendedName>
</protein>
<keyword evidence="2" id="KW-1185">Reference proteome</keyword>
<organism evidence="1 2">
    <name type="scientific">Dryococelus australis</name>
    <dbReference type="NCBI Taxonomy" id="614101"/>
    <lineage>
        <taxon>Eukaryota</taxon>
        <taxon>Metazoa</taxon>
        <taxon>Ecdysozoa</taxon>
        <taxon>Arthropoda</taxon>
        <taxon>Hexapoda</taxon>
        <taxon>Insecta</taxon>
        <taxon>Pterygota</taxon>
        <taxon>Neoptera</taxon>
        <taxon>Polyneoptera</taxon>
        <taxon>Phasmatodea</taxon>
        <taxon>Verophasmatodea</taxon>
        <taxon>Anareolatae</taxon>
        <taxon>Phasmatidae</taxon>
        <taxon>Eurycanthinae</taxon>
        <taxon>Dryococelus</taxon>
    </lineage>
</organism>
<reference evidence="1 2" key="1">
    <citation type="submission" date="2023-02" db="EMBL/GenBank/DDBJ databases">
        <title>LHISI_Scaffold_Assembly.</title>
        <authorList>
            <person name="Stuart O.P."/>
            <person name="Cleave R."/>
            <person name="Magrath M.J.L."/>
            <person name="Mikheyev A.S."/>
        </authorList>
    </citation>
    <scope>NUCLEOTIDE SEQUENCE [LARGE SCALE GENOMIC DNA]</scope>
    <source>
        <strain evidence="1">Daus_M_001</strain>
        <tissue evidence="1">Leg muscle</tissue>
    </source>
</reference>
<evidence type="ECO:0000313" key="1">
    <source>
        <dbReference type="EMBL" id="KAJ8895928.1"/>
    </source>
</evidence>
<dbReference type="Proteomes" id="UP001159363">
    <property type="component" value="Chromosome 1"/>
</dbReference>
<gene>
    <name evidence="1" type="ORF">PR048_001269</name>
</gene>
<dbReference type="EMBL" id="JARBHB010000001">
    <property type="protein sequence ID" value="KAJ8895928.1"/>
    <property type="molecule type" value="Genomic_DNA"/>
</dbReference>
<evidence type="ECO:0008006" key="3">
    <source>
        <dbReference type="Google" id="ProtNLM"/>
    </source>
</evidence>
<proteinExistence type="predicted"/>
<sequence>MPDSEAETPDSTQLLQCTIAQRMHSSQLPQAACQRKPLPTMPASSTSNHHPVSILMNEDFLTLSESMVQMIMCRNLEVPEVRKFESMLNWARHKIKTKTSTRMDAKLEFKCIMERLSRDLKLYRISPQELIKVVSPLEVLAPVRRGWLNGGAGRRRTIIDTWTSRQTASHCAGALSDAEHLVSGGGVSAGGLGTPSSGVPPYGRSTAVSLSWVIRDVIVTNFKLLQVVLPSKAIKNERILETLMYQANSGMYRIQDSYLEACQQRLQKQDSRFSEWESFDYGL</sequence>
<name>A0ABQ9IJ97_9NEOP</name>
<accession>A0ABQ9IJ97</accession>
<comment type="caution">
    <text evidence="1">The sequence shown here is derived from an EMBL/GenBank/DDBJ whole genome shotgun (WGS) entry which is preliminary data.</text>
</comment>